<evidence type="ECO:0000256" key="1">
    <source>
        <dbReference type="ARBA" id="ARBA00005189"/>
    </source>
</evidence>
<dbReference type="GO" id="GO:0005737">
    <property type="term" value="C:cytoplasm"/>
    <property type="evidence" value="ECO:0007669"/>
    <property type="project" value="TreeGrafter"/>
</dbReference>
<evidence type="ECO:0000256" key="5">
    <source>
        <dbReference type="ARBA" id="ARBA00022695"/>
    </source>
</evidence>
<keyword evidence="5" id="KW-0548">Nucleotidyltransferase</keyword>
<evidence type="ECO:0000256" key="7">
    <source>
        <dbReference type="ARBA" id="ARBA00023209"/>
    </source>
</evidence>
<evidence type="ECO:0000256" key="12">
    <source>
        <dbReference type="SAM" id="MobiDB-lite"/>
    </source>
</evidence>
<dbReference type="PANTHER" id="PTHR45780">
    <property type="entry name" value="ETHANOLAMINE-PHOSPHATE CYTIDYLYLTRANSFERASE"/>
    <property type="match status" value="1"/>
</dbReference>
<feature type="region of interest" description="Disordered" evidence="12">
    <location>
        <begin position="24"/>
        <end position="43"/>
    </location>
</feature>
<evidence type="ECO:0000259" key="13">
    <source>
        <dbReference type="Pfam" id="PF01467"/>
    </source>
</evidence>
<dbReference type="GO" id="GO:0006646">
    <property type="term" value="P:phosphatidylethanolamine biosynthetic process"/>
    <property type="evidence" value="ECO:0007669"/>
    <property type="project" value="UniProtKB-UniPathway"/>
</dbReference>
<evidence type="ECO:0000256" key="3">
    <source>
        <dbReference type="ARBA" id="ARBA00022516"/>
    </source>
</evidence>
<evidence type="ECO:0000256" key="11">
    <source>
        <dbReference type="ARBA" id="ARBA00031473"/>
    </source>
</evidence>
<comment type="pathway">
    <text evidence="1">Lipid metabolism.</text>
</comment>
<dbReference type="UniPathway" id="UPA00558">
    <property type="reaction ID" value="UER00742"/>
</dbReference>
<organism evidence="14">
    <name type="scientific">Euplotes harpa</name>
    <dbReference type="NCBI Taxonomy" id="151035"/>
    <lineage>
        <taxon>Eukaryota</taxon>
        <taxon>Sar</taxon>
        <taxon>Alveolata</taxon>
        <taxon>Ciliophora</taxon>
        <taxon>Intramacronucleata</taxon>
        <taxon>Spirotrichea</taxon>
        <taxon>Hypotrichia</taxon>
        <taxon>Euplotida</taxon>
        <taxon>Euplotidae</taxon>
        <taxon>Euplotes</taxon>
    </lineage>
</organism>
<reference evidence="14" key="1">
    <citation type="submission" date="2021-01" db="EMBL/GenBank/DDBJ databases">
        <authorList>
            <person name="Corre E."/>
            <person name="Pelletier E."/>
            <person name="Niang G."/>
            <person name="Scheremetjew M."/>
            <person name="Finn R."/>
            <person name="Kale V."/>
            <person name="Holt S."/>
            <person name="Cochrane G."/>
            <person name="Meng A."/>
            <person name="Brown T."/>
            <person name="Cohen L."/>
        </authorList>
    </citation>
    <scope>NUCLEOTIDE SEQUENCE</scope>
    <source>
        <strain evidence="14">FSP1.4</strain>
    </source>
</reference>
<keyword evidence="3" id="KW-0444">Lipid biosynthesis</keyword>
<dbReference type="InterPro" id="IPR004821">
    <property type="entry name" value="Cyt_trans-like"/>
</dbReference>
<dbReference type="InterPro" id="IPR044608">
    <property type="entry name" value="Ect1/PCYT2"/>
</dbReference>
<gene>
    <name evidence="14" type="ORF">EHAR0213_LOCUS12552</name>
</gene>
<evidence type="ECO:0000256" key="4">
    <source>
        <dbReference type="ARBA" id="ARBA00022679"/>
    </source>
</evidence>
<dbReference type="EMBL" id="HBII01030266">
    <property type="protein sequence ID" value="CAE0353636.1"/>
    <property type="molecule type" value="Transcribed_RNA"/>
</dbReference>
<dbReference type="SUPFAM" id="SSF52374">
    <property type="entry name" value="Nucleotidylyl transferase"/>
    <property type="match status" value="1"/>
</dbReference>
<dbReference type="EC" id="2.7.7.14" evidence="10"/>
<evidence type="ECO:0000256" key="10">
    <source>
        <dbReference type="ARBA" id="ARBA00024221"/>
    </source>
</evidence>
<keyword evidence="6" id="KW-0443">Lipid metabolism</keyword>
<evidence type="ECO:0000256" key="6">
    <source>
        <dbReference type="ARBA" id="ARBA00023098"/>
    </source>
</evidence>
<dbReference type="AlphaFoldDB" id="A0A7S3JI24"/>
<name>A0A7S3JI24_9SPIT</name>
<dbReference type="Gene3D" id="3.40.50.620">
    <property type="entry name" value="HUPs"/>
    <property type="match status" value="1"/>
</dbReference>
<proteinExistence type="inferred from homology"/>
<accession>A0A7S3JI24</accession>
<feature type="compositionally biased region" description="Basic and acidic residues" evidence="12">
    <location>
        <begin position="24"/>
        <end position="40"/>
    </location>
</feature>
<evidence type="ECO:0000256" key="2">
    <source>
        <dbReference type="ARBA" id="ARBA00010101"/>
    </source>
</evidence>
<keyword evidence="8" id="KW-1208">Phospholipid metabolism</keyword>
<dbReference type="PANTHER" id="PTHR45780:SF2">
    <property type="entry name" value="ETHANOLAMINE-PHOSPHATE CYTIDYLYLTRANSFERASE"/>
    <property type="match status" value="1"/>
</dbReference>
<protein>
    <recommendedName>
        <fullName evidence="10">ethanolamine-phosphate cytidylyltransferase</fullName>
        <ecNumber evidence="10">2.7.7.14</ecNumber>
    </recommendedName>
    <alternativeName>
        <fullName evidence="11">CTP:phosphoethanolamine cytidylyltransferase</fullName>
    </alternativeName>
</protein>
<comment type="similarity">
    <text evidence="2">Belongs to the cytidylyltransferase family.</text>
</comment>
<comment type="pathway">
    <text evidence="9">Phospholipid metabolism; phosphatidylethanolamine biosynthesis; phosphatidylethanolamine from ethanolamine: step 2/3.</text>
</comment>
<sequence>MFKRTRGVSTTDIATKLLKISELIHKGQDPTNPEESKQEGCESEIQDQASFPKMLGSFNANPNFLASAKRIANFANTKEPKETDKIVYVDGSFDICHPGHIELLRKCHELGDFLIVGIHEDQCVNQYLGAHFPLNTLHERVLNILACKYVDDVIIGAPFKITERLIKDLNVSVVVKSLEYYQGTIKDEALNLEPYGVAEKFGLVQEVKIECPITTKALAERAYHNKELIEKKILKYSARQDHYEMTASYISEVS</sequence>
<feature type="domain" description="Cytidyltransferase-like" evidence="13">
    <location>
        <begin position="88"/>
        <end position="189"/>
    </location>
</feature>
<dbReference type="GO" id="GO:0004306">
    <property type="term" value="F:ethanolamine-phosphate cytidylyltransferase activity"/>
    <property type="evidence" value="ECO:0007669"/>
    <property type="project" value="UniProtKB-EC"/>
</dbReference>
<evidence type="ECO:0000313" key="14">
    <source>
        <dbReference type="EMBL" id="CAE0353636.1"/>
    </source>
</evidence>
<dbReference type="NCBIfam" id="TIGR00125">
    <property type="entry name" value="cyt_tran_rel"/>
    <property type="match status" value="1"/>
</dbReference>
<evidence type="ECO:0000256" key="8">
    <source>
        <dbReference type="ARBA" id="ARBA00023264"/>
    </source>
</evidence>
<dbReference type="Pfam" id="PF01467">
    <property type="entry name" value="CTP_transf_like"/>
    <property type="match status" value="1"/>
</dbReference>
<keyword evidence="7" id="KW-0594">Phospholipid biosynthesis</keyword>
<dbReference type="InterPro" id="IPR014729">
    <property type="entry name" value="Rossmann-like_a/b/a_fold"/>
</dbReference>
<evidence type="ECO:0000256" key="9">
    <source>
        <dbReference type="ARBA" id="ARBA00024191"/>
    </source>
</evidence>
<keyword evidence="4" id="KW-0808">Transferase</keyword>